<dbReference type="InterPro" id="IPR011010">
    <property type="entry name" value="DNA_brk_join_enz"/>
</dbReference>
<dbReference type="InterPro" id="IPR050090">
    <property type="entry name" value="Tyrosine_recombinase_XerCD"/>
</dbReference>
<dbReference type="GO" id="GO:0015074">
    <property type="term" value="P:DNA integration"/>
    <property type="evidence" value="ECO:0007669"/>
    <property type="project" value="UniProtKB-KW"/>
</dbReference>
<dbReference type="InterPro" id="IPR004107">
    <property type="entry name" value="Integrase_SAM-like_N"/>
</dbReference>
<feature type="domain" description="Core-binding (CB)" evidence="8">
    <location>
        <begin position="1"/>
        <end position="86"/>
    </location>
</feature>
<dbReference type="eggNOG" id="COG4974">
    <property type="taxonomic scope" value="Bacteria"/>
</dbReference>
<dbReference type="STRING" id="633697.EubceDRAFT1_0837"/>
<dbReference type="Pfam" id="PF02899">
    <property type="entry name" value="Phage_int_SAM_1"/>
    <property type="match status" value="1"/>
</dbReference>
<dbReference type="PANTHER" id="PTHR30349:SF81">
    <property type="entry name" value="TYROSINE RECOMBINASE XERC"/>
    <property type="match status" value="1"/>
</dbReference>
<dbReference type="Proteomes" id="UP000005753">
    <property type="component" value="Chromosome"/>
</dbReference>
<keyword evidence="5" id="KW-0233">DNA recombination</keyword>
<evidence type="ECO:0000256" key="3">
    <source>
        <dbReference type="ARBA" id="ARBA00022908"/>
    </source>
</evidence>
<evidence type="ECO:0000259" key="8">
    <source>
        <dbReference type="PROSITE" id="PS51900"/>
    </source>
</evidence>
<gene>
    <name evidence="9" type="ORF">EubceDRAFT1_0837</name>
</gene>
<comment type="function">
    <text evidence="1">Site-specific tyrosine recombinase, which acts by catalyzing the cutting and rejoining of the recombining DNA molecules.</text>
</comment>
<dbReference type="InterPro" id="IPR002104">
    <property type="entry name" value="Integrase_catalytic"/>
</dbReference>
<dbReference type="InterPro" id="IPR010998">
    <property type="entry name" value="Integrase_recombinase_N"/>
</dbReference>
<organism evidence="9 10">
    <name type="scientific">Eubacterium cellulosolvens (strain ATCC 43171 / JCM 9499 / 6)</name>
    <name type="common">Cillobacterium cellulosolvens</name>
    <dbReference type="NCBI Taxonomy" id="633697"/>
    <lineage>
        <taxon>Bacteria</taxon>
        <taxon>Bacillati</taxon>
        <taxon>Bacillota</taxon>
        <taxon>Clostridia</taxon>
        <taxon>Eubacteriales</taxon>
        <taxon>Eubacteriaceae</taxon>
        <taxon>Eubacterium</taxon>
    </lineage>
</organism>
<feature type="domain" description="Tyr recombinase" evidence="7">
    <location>
        <begin position="107"/>
        <end position="281"/>
    </location>
</feature>
<evidence type="ECO:0000256" key="2">
    <source>
        <dbReference type="ARBA" id="ARBA00008857"/>
    </source>
</evidence>
<keyword evidence="10" id="KW-1185">Reference proteome</keyword>
<keyword evidence="3" id="KW-0229">DNA integration</keyword>
<dbReference type="HOGENOM" id="CLU_027562_9_0_9"/>
<accession>I5AS98</accession>
<evidence type="ECO:0000313" key="10">
    <source>
        <dbReference type="Proteomes" id="UP000005753"/>
    </source>
</evidence>
<dbReference type="AlphaFoldDB" id="I5AS98"/>
<evidence type="ECO:0000313" key="9">
    <source>
        <dbReference type="EMBL" id="EIM56671.1"/>
    </source>
</evidence>
<dbReference type="PANTHER" id="PTHR30349">
    <property type="entry name" value="PHAGE INTEGRASE-RELATED"/>
    <property type="match status" value="1"/>
</dbReference>
<comment type="similarity">
    <text evidence="2">Belongs to the 'phage' integrase family.</text>
</comment>
<keyword evidence="4 6" id="KW-0238">DNA-binding</keyword>
<dbReference type="PROSITE" id="PS51900">
    <property type="entry name" value="CB"/>
    <property type="match status" value="1"/>
</dbReference>
<sequence>MMMNAIQEYITYLHDVKKTSYNTEISYKRDLKNAAAYLEEQRVSSFESATETNLYSYMLYLEREKKSAATVSRSIASLRSFYQYLLREHKIDKDPSEHLKAPRVEKKVPEILTIDEADRLLAQPDRKKNKGLRDRAMLQLLYCTGIRVSELVHMKMEDVNLDLGYITCRENSRERIIPMTQGTRIILDEYLESARDSLLKGKESEYLFCNCSGGEMSRQGFWKVLKVYAQDAGIKKDITPHTMRHSFAAHQLQKGTDIHSVQRMLGHAGVTTMQMYKDLAK</sequence>
<reference evidence="9 10" key="2">
    <citation type="submission" date="2012-02" db="EMBL/GenBank/DDBJ databases">
        <title>Improved High-Quality Draft sequence of Eubacterium cellulosolvens 6.</title>
        <authorList>
            <consortium name="US DOE Joint Genome Institute"/>
            <person name="Lucas S."/>
            <person name="Han J."/>
            <person name="Lapidus A."/>
            <person name="Cheng J.-F."/>
            <person name="Goodwin L."/>
            <person name="Pitluck S."/>
            <person name="Peters L."/>
            <person name="Mikhailova N."/>
            <person name="Gu W."/>
            <person name="Detter J.C."/>
            <person name="Han C."/>
            <person name="Tapia R."/>
            <person name="Land M."/>
            <person name="Hauser L."/>
            <person name="Kyrpides N."/>
            <person name="Ivanova N."/>
            <person name="Pagani I."/>
            <person name="Johnson E."/>
            <person name="Mukhopadhyay B."/>
            <person name="Anderson I."/>
            <person name="Woyke T."/>
        </authorList>
    </citation>
    <scope>NUCLEOTIDE SEQUENCE [LARGE SCALE GENOMIC DNA]</scope>
    <source>
        <strain evidence="9 10">6</strain>
    </source>
</reference>
<dbReference type="Pfam" id="PF00589">
    <property type="entry name" value="Phage_integrase"/>
    <property type="match status" value="1"/>
</dbReference>
<evidence type="ECO:0000259" key="7">
    <source>
        <dbReference type="PROSITE" id="PS51898"/>
    </source>
</evidence>
<dbReference type="EMBL" id="CM001487">
    <property type="protein sequence ID" value="EIM56671.1"/>
    <property type="molecule type" value="Genomic_DNA"/>
</dbReference>
<evidence type="ECO:0000256" key="4">
    <source>
        <dbReference type="ARBA" id="ARBA00023125"/>
    </source>
</evidence>
<dbReference type="GO" id="GO:0003677">
    <property type="term" value="F:DNA binding"/>
    <property type="evidence" value="ECO:0007669"/>
    <property type="project" value="UniProtKB-UniRule"/>
</dbReference>
<reference evidence="9 10" key="1">
    <citation type="submission" date="2010-08" db="EMBL/GenBank/DDBJ databases">
        <authorList>
            <consortium name="US DOE Joint Genome Institute (JGI-PGF)"/>
            <person name="Lucas S."/>
            <person name="Copeland A."/>
            <person name="Lapidus A."/>
            <person name="Cheng J.-F."/>
            <person name="Bruce D."/>
            <person name="Goodwin L."/>
            <person name="Pitluck S."/>
            <person name="Land M.L."/>
            <person name="Hauser L."/>
            <person name="Chang Y.-J."/>
            <person name="Anderson I.J."/>
            <person name="Johnson E."/>
            <person name="Mulhopadhyay B."/>
            <person name="Kyrpides N."/>
            <person name="Woyke T.J."/>
        </authorList>
    </citation>
    <scope>NUCLEOTIDE SEQUENCE [LARGE SCALE GENOMIC DNA]</scope>
    <source>
        <strain evidence="9 10">6</strain>
    </source>
</reference>
<dbReference type="NCBIfam" id="NF001399">
    <property type="entry name" value="PRK00283.1"/>
    <property type="match status" value="1"/>
</dbReference>
<dbReference type="SUPFAM" id="SSF56349">
    <property type="entry name" value="DNA breaking-rejoining enzymes"/>
    <property type="match status" value="1"/>
</dbReference>
<proteinExistence type="inferred from homology"/>
<protein>
    <submittedName>
        <fullName evidence="9">Site-specific recombinase XerD</fullName>
    </submittedName>
</protein>
<dbReference type="InterPro" id="IPR044068">
    <property type="entry name" value="CB"/>
</dbReference>
<evidence type="ECO:0000256" key="6">
    <source>
        <dbReference type="PROSITE-ProRule" id="PRU01248"/>
    </source>
</evidence>
<dbReference type="Gene3D" id="1.10.150.130">
    <property type="match status" value="1"/>
</dbReference>
<dbReference type="GO" id="GO:0006310">
    <property type="term" value="P:DNA recombination"/>
    <property type="evidence" value="ECO:0007669"/>
    <property type="project" value="UniProtKB-KW"/>
</dbReference>
<dbReference type="Gene3D" id="1.10.443.10">
    <property type="entry name" value="Intergrase catalytic core"/>
    <property type="match status" value="1"/>
</dbReference>
<evidence type="ECO:0000256" key="5">
    <source>
        <dbReference type="ARBA" id="ARBA00023172"/>
    </source>
</evidence>
<dbReference type="InterPro" id="IPR013762">
    <property type="entry name" value="Integrase-like_cat_sf"/>
</dbReference>
<dbReference type="PROSITE" id="PS51898">
    <property type="entry name" value="TYR_RECOMBINASE"/>
    <property type="match status" value="1"/>
</dbReference>
<evidence type="ECO:0000256" key="1">
    <source>
        <dbReference type="ARBA" id="ARBA00003283"/>
    </source>
</evidence>
<name>I5AS98_EUBC6</name>